<reference evidence="8" key="2">
    <citation type="submission" date="2025-08" db="UniProtKB">
        <authorList>
            <consortium name="Ensembl"/>
        </authorList>
    </citation>
    <scope>IDENTIFICATION</scope>
</reference>
<dbReference type="GO" id="GO:0071230">
    <property type="term" value="P:cellular response to amino acid stimulus"/>
    <property type="evidence" value="ECO:0007669"/>
    <property type="project" value="TreeGrafter"/>
</dbReference>
<evidence type="ECO:0000313" key="8">
    <source>
        <dbReference type="Ensembl" id="ENSLACP00000020960.2"/>
    </source>
</evidence>
<dbReference type="Bgee" id="ENSLACG00000018416">
    <property type="expression patterns" value="Expressed in muscle tissue and 6 other cell types or tissues"/>
</dbReference>
<accession>H3BGD9</accession>
<evidence type="ECO:0000256" key="5">
    <source>
        <dbReference type="ARBA" id="ARBA00022490"/>
    </source>
</evidence>
<keyword evidence="6" id="KW-0458">Lysosome</keyword>
<dbReference type="FunFam" id="3.30.450.30:FF:000005">
    <property type="entry name" value="Ragulator complex protein LAMTOR5 homolog"/>
    <property type="match status" value="1"/>
</dbReference>
<evidence type="ECO:0000256" key="3">
    <source>
        <dbReference type="ARBA" id="ARBA00007795"/>
    </source>
</evidence>
<dbReference type="GO" id="GO:0005764">
    <property type="term" value="C:lysosome"/>
    <property type="evidence" value="ECO:0007669"/>
    <property type="project" value="UniProtKB-SubCell"/>
</dbReference>
<dbReference type="EMBL" id="AFYH01018002">
    <property type="status" value="NOT_ANNOTATED_CDS"/>
    <property type="molecule type" value="Genomic_DNA"/>
</dbReference>
<proteinExistence type="inferred from homology"/>
<keyword evidence="5" id="KW-0963">Cytoplasm</keyword>
<dbReference type="PANTHER" id="PTHR13342">
    <property type="entry name" value="RAGULATOR COMPLEX PROTEIN LAMTOR5"/>
    <property type="match status" value="1"/>
</dbReference>
<gene>
    <name evidence="8" type="primary">LAMTOR5</name>
</gene>
<dbReference type="GeneID" id="102361852"/>
<protein>
    <recommendedName>
        <fullName evidence="4">Ragulator complex protein LAMTOR5</fullName>
    </recommendedName>
    <alternativeName>
        <fullName evidence="7">Late endosomal/lysosomal adaptor and MAPK and MTOR activator 5</fullName>
    </alternativeName>
</protein>
<dbReference type="OrthoDB" id="76862at2759"/>
<dbReference type="FunCoup" id="H3BGD9">
    <property type="interactions" value="753"/>
</dbReference>
<keyword evidence="9" id="KW-1185">Reference proteome</keyword>
<sequence>MEAALENHLDETMKNTAVVGVLCTNSKGLTLGCRGTLTDEHTGLVSVLARDAEKLTTDPTDTPVVTLDSTTGSILIQKHDDITVAVHKMVAS</sequence>
<dbReference type="Ensembl" id="ENSLACT00000021100.2">
    <property type="protein sequence ID" value="ENSLACP00000020960.2"/>
    <property type="gene ID" value="ENSLACG00000018416.2"/>
</dbReference>
<evidence type="ECO:0000256" key="1">
    <source>
        <dbReference type="ARBA" id="ARBA00004371"/>
    </source>
</evidence>
<comment type="similarity">
    <text evidence="3">Belongs to the LAMTOR5 family.</text>
</comment>
<evidence type="ECO:0000313" key="9">
    <source>
        <dbReference type="Proteomes" id="UP000008672"/>
    </source>
</evidence>
<dbReference type="EMBL" id="AFYH01018001">
    <property type="status" value="NOT_ANNOTATED_CDS"/>
    <property type="molecule type" value="Genomic_DNA"/>
</dbReference>
<reference evidence="8" key="3">
    <citation type="submission" date="2025-09" db="UniProtKB">
        <authorList>
            <consortium name="Ensembl"/>
        </authorList>
    </citation>
    <scope>IDENTIFICATION</scope>
</reference>
<dbReference type="InParanoid" id="H3BGD9"/>
<dbReference type="HOGENOM" id="CLU_164970_0_0_1"/>
<comment type="subcellular location">
    <subcellularLocation>
        <location evidence="2">Cytoplasm</location>
    </subcellularLocation>
    <subcellularLocation>
        <location evidence="1">Lysosome</location>
    </subcellularLocation>
</comment>
<dbReference type="Proteomes" id="UP000008672">
    <property type="component" value="Unassembled WGS sequence"/>
</dbReference>
<dbReference type="PANTHER" id="PTHR13342:SF2">
    <property type="entry name" value="RAGULATOR COMPLEX PROTEIN LAMTOR5"/>
    <property type="match status" value="1"/>
</dbReference>
<evidence type="ECO:0000256" key="2">
    <source>
        <dbReference type="ARBA" id="ARBA00004496"/>
    </source>
</evidence>
<dbReference type="RefSeq" id="XP_005989291.1">
    <property type="nucleotide sequence ID" value="XM_005989229.3"/>
</dbReference>
<evidence type="ECO:0000256" key="7">
    <source>
        <dbReference type="ARBA" id="ARBA00032692"/>
    </source>
</evidence>
<dbReference type="GO" id="GO:0043066">
    <property type="term" value="P:negative regulation of apoptotic process"/>
    <property type="evidence" value="ECO:0007669"/>
    <property type="project" value="InterPro"/>
</dbReference>
<dbReference type="GeneTree" id="ENSGT00390000006247"/>
<dbReference type="InterPro" id="IPR024135">
    <property type="entry name" value="LAMTOR5"/>
</dbReference>
<dbReference type="Pfam" id="PF16672">
    <property type="entry name" value="LAMTOR5"/>
    <property type="match status" value="1"/>
</dbReference>
<dbReference type="AlphaFoldDB" id="H3BGD9"/>
<dbReference type="OMA" id="GIIYKQT"/>
<dbReference type="GO" id="GO:1904263">
    <property type="term" value="P:positive regulation of TORC1 signaling"/>
    <property type="evidence" value="ECO:0007669"/>
    <property type="project" value="TreeGrafter"/>
</dbReference>
<dbReference type="eggNOG" id="ENOG502S5TK">
    <property type="taxonomic scope" value="Eukaryota"/>
</dbReference>
<evidence type="ECO:0000256" key="4">
    <source>
        <dbReference type="ARBA" id="ARBA00016079"/>
    </source>
</evidence>
<dbReference type="KEGG" id="lcm:102361852"/>
<dbReference type="Gene3D" id="3.30.450.30">
    <property type="entry name" value="Dynein light chain 2a, cytoplasmic"/>
    <property type="match status" value="1"/>
</dbReference>
<dbReference type="CTD" id="10542"/>
<reference evidence="9" key="1">
    <citation type="submission" date="2011-08" db="EMBL/GenBank/DDBJ databases">
        <title>The draft genome of Latimeria chalumnae.</title>
        <authorList>
            <person name="Di Palma F."/>
            <person name="Alfoldi J."/>
            <person name="Johnson J."/>
            <person name="Berlin A."/>
            <person name="Gnerre S."/>
            <person name="Jaffe D."/>
            <person name="MacCallum I."/>
            <person name="Young S."/>
            <person name="Walker B.J."/>
            <person name="Lander E."/>
            <person name="Lindblad-Toh K."/>
        </authorList>
    </citation>
    <scope>NUCLEOTIDE SEQUENCE [LARGE SCALE GENOMIC DNA]</scope>
    <source>
        <strain evidence="9">Wild caught</strain>
    </source>
</reference>
<dbReference type="GO" id="GO:0005085">
    <property type="term" value="F:guanyl-nucleotide exchange factor activity"/>
    <property type="evidence" value="ECO:0007669"/>
    <property type="project" value="TreeGrafter"/>
</dbReference>
<dbReference type="GO" id="GO:0071986">
    <property type="term" value="C:Ragulator complex"/>
    <property type="evidence" value="ECO:0007669"/>
    <property type="project" value="InterPro"/>
</dbReference>
<organism evidence="8 9">
    <name type="scientific">Latimeria chalumnae</name>
    <name type="common">Coelacanth</name>
    <dbReference type="NCBI Taxonomy" id="7897"/>
    <lineage>
        <taxon>Eukaryota</taxon>
        <taxon>Metazoa</taxon>
        <taxon>Chordata</taxon>
        <taxon>Craniata</taxon>
        <taxon>Vertebrata</taxon>
        <taxon>Euteleostomi</taxon>
        <taxon>Coelacanthiformes</taxon>
        <taxon>Coelacanthidae</taxon>
        <taxon>Latimeria</taxon>
    </lineage>
</organism>
<dbReference type="STRING" id="7897.ENSLACP00000020960"/>
<evidence type="ECO:0000256" key="6">
    <source>
        <dbReference type="ARBA" id="ARBA00023228"/>
    </source>
</evidence>
<dbReference type="PRINTS" id="PR02092">
    <property type="entry name" value="HEPBVIRUSXIP"/>
</dbReference>
<name>H3BGD9_LATCH</name>